<dbReference type="RefSeq" id="WP_182596034.1">
    <property type="nucleotide sequence ID" value="NZ_JACIVA010000045.1"/>
</dbReference>
<comment type="caution">
    <text evidence="2">The sequence shown here is derived from an EMBL/GenBank/DDBJ whole genome shotgun (WGS) entry which is preliminary data.</text>
</comment>
<dbReference type="Gene3D" id="3.40.50.720">
    <property type="entry name" value="NAD(P)-binding Rossmann-like Domain"/>
    <property type="match status" value="1"/>
</dbReference>
<feature type="domain" description="NmrA-like" evidence="1">
    <location>
        <begin position="2"/>
        <end position="244"/>
    </location>
</feature>
<dbReference type="InterPro" id="IPR008030">
    <property type="entry name" value="NmrA-like"/>
</dbReference>
<keyword evidence="3" id="KW-1185">Reference proteome</keyword>
<dbReference type="EMBL" id="JACIVA010000045">
    <property type="protein sequence ID" value="MBB1097293.1"/>
    <property type="molecule type" value="Genomic_DNA"/>
</dbReference>
<protein>
    <submittedName>
        <fullName evidence="2">NmrA family NAD(P)-binding protein</fullName>
    </submittedName>
</protein>
<name>A0A7W3YMQ6_9LACO</name>
<dbReference type="InterPro" id="IPR036291">
    <property type="entry name" value="NAD(P)-bd_dom_sf"/>
</dbReference>
<dbReference type="PANTHER" id="PTHR47129">
    <property type="entry name" value="QUINONE OXIDOREDUCTASE 2"/>
    <property type="match status" value="1"/>
</dbReference>
<sequence length="283" mass="31087">MKIMVTGASGGYGHYAINYLQNFAPAGTEIYGLVRSQEKANKLSASGVIPRIADYGDLESLVAAFEGIDRLLFVSVPNTALQQNIVSAIEQSEINYVAYTSLYGLDHEKFGLEQNHRATEEMIRQLGIRHTFLRNNWYLEIAAPQLKAAVKTGKLDYLSENGKVAWTLKREYAEVGARVILSDQEGEVVNLAGKPVTYLELAQALAKATGKRITSKVVSPQELMNSLSASGLSPMDTQLSYLYQDYARKGNNGEAQADPTEFEKVLGHSLTPLPEAVKKVINE</sequence>
<accession>A0A7W3YMQ6</accession>
<dbReference type="PANTHER" id="PTHR47129:SF1">
    <property type="entry name" value="NMRA-LIKE DOMAIN-CONTAINING PROTEIN"/>
    <property type="match status" value="1"/>
</dbReference>
<dbReference type="SUPFAM" id="SSF51735">
    <property type="entry name" value="NAD(P)-binding Rossmann-fold domains"/>
    <property type="match status" value="1"/>
</dbReference>
<evidence type="ECO:0000313" key="2">
    <source>
        <dbReference type="EMBL" id="MBB1097293.1"/>
    </source>
</evidence>
<dbReference type="InterPro" id="IPR052718">
    <property type="entry name" value="NmrA-type_oxidoreductase"/>
</dbReference>
<reference evidence="2 3" key="1">
    <citation type="submission" date="2020-07" db="EMBL/GenBank/DDBJ databases">
        <title>Description of Limosilactobacillus balticus sp. nov., Limosilactobacillus agrestis sp. nov., Limosilactobacillus albertensis sp. nov., Limosilactobacillus rudii sp. nov., Limosilactobacillus fastidiosus sp. nov., five novel Limosilactobacillus species isolated from the vertebrate gastrointestinal tract, and proposal of 6 subspecies of Limosilactobacillus reuteri adapted to the gastrointestinal tract of specific vertebrate hosts.</title>
        <authorList>
            <person name="Li F."/>
            <person name="Cheng C."/>
            <person name="Zheng J."/>
            <person name="Quevedo R.M."/>
            <person name="Li J."/>
            <person name="Roos S."/>
            <person name="Gaenzle M.G."/>
            <person name="Walter J."/>
        </authorList>
    </citation>
    <scope>NUCLEOTIDE SEQUENCE [LARGE SCALE GENOMIC DNA]</scope>
    <source>
        <strain evidence="2 3">STM2_1</strain>
    </source>
</reference>
<organism evidence="2 3">
    <name type="scientific">Limosilactobacillus rudii</name>
    <dbReference type="NCBI Taxonomy" id="2759755"/>
    <lineage>
        <taxon>Bacteria</taxon>
        <taxon>Bacillati</taxon>
        <taxon>Bacillota</taxon>
        <taxon>Bacilli</taxon>
        <taxon>Lactobacillales</taxon>
        <taxon>Lactobacillaceae</taxon>
        <taxon>Limosilactobacillus</taxon>
    </lineage>
</organism>
<dbReference type="Pfam" id="PF05368">
    <property type="entry name" value="NmrA"/>
    <property type="match status" value="1"/>
</dbReference>
<evidence type="ECO:0000259" key="1">
    <source>
        <dbReference type="Pfam" id="PF05368"/>
    </source>
</evidence>
<gene>
    <name evidence="2" type="ORF">H5S09_05010</name>
</gene>
<dbReference type="Gene3D" id="3.90.25.10">
    <property type="entry name" value="UDP-galactose 4-epimerase, domain 1"/>
    <property type="match status" value="1"/>
</dbReference>
<proteinExistence type="predicted"/>
<dbReference type="AlphaFoldDB" id="A0A7W3YMQ6"/>
<evidence type="ECO:0000313" key="3">
    <source>
        <dbReference type="Proteomes" id="UP000517106"/>
    </source>
</evidence>
<dbReference type="Proteomes" id="UP000517106">
    <property type="component" value="Unassembled WGS sequence"/>
</dbReference>